<keyword evidence="3" id="KW-1185">Reference proteome</keyword>
<dbReference type="Proteomes" id="UP001073227">
    <property type="component" value="Unassembled WGS sequence"/>
</dbReference>
<reference evidence="2" key="1">
    <citation type="submission" date="2022-10" db="EMBL/GenBank/DDBJ databases">
        <title>Hoeflea sp. G2-23, isolated from marine algae.</title>
        <authorList>
            <person name="Kristyanto S."/>
            <person name="Kim J.M."/>
            <person name="Jeon C.O."/>
        </authorList>
    </citation>
    <scope>NUCLEOTIDE SEQUENCE</scope>
    <source>
        <strain evidence="2">G2-23</strain>
    </source>
</reference>
<proteinExistence type="predicted"/>
<organism evidence="2 3">
    <name type="scientific">Hoeflea algicola</name>
    <dbReference type="NCBI Taxonomy" id="2983763"/>
    <lineage>
        <taxon>Bacteria</taxon>
        <taxon>Pseudomonadati</taxon>
        <taxon>Pseudomonadota</taxon>
        <taxon>Alphaproteobacteria</taxon>
        <taxon>Hyphomicrobiales</taxon>
        <taxon>Rhizobiaceae</taxon>
        <taxon>Hoeflea</taxon>
    </lineage>
</organism>
<keyword evidence="1" id="KW-1133">Transmembrane helix</keyword>
<dbReference type="RefSeq" id="WP_267651896.1">
    <property type="nucleotide sequence ID" value="NZ_JAOVZR010000001.1"/>
</dbReference>
<accession>A0ABT3Z369</accession>
<keyword evidence="1" id="KW-0472">Membrane</keyword>
<evidence type="ECO:0000256" key="1">
    <source>
        <dbReference type="SAM" id="Phobius"/>
    </source>
</evidence>
<dbReference type="EMBL" id="JAOVZR010000001">
    <property type="protein sequence ID" value="MCY0146210.1"/>
    <property type="molecule type" value="Genomic_DNA"/>
</dbReference>
<name>A0ABT3Z369_9HYPH</name>
<keyword evidence="1" id="KW-0812">Transmembrane</keyword>
<evidence type="ECO:0000313" key="2">
    <source>
        <dbReference type="EMBL" id="MCY0146210.1"/>
    </source>
</evidence>
<evidence type="ECO:0000313" key="3">
    <source>
        <dbReference type="Proteomes" id="UP001073227"/>
    </source>
</evidence>
<feature type="transmembrane region" description="Helical" evidence="1">
    <location>
        <begin position="20"/>
        <end position="40"/>
    </location>
</feature>
<comment type="caution">
    <text evidence="2">The sequence shown here is derived from an EMBL/GenBank/DDBJ whole genome shotgun (WGS) entry which is preliminary data.</text>
</comment>
<protein>
    <submittedName>
        <fullName evidence="2">Uncharacterized protein</fullName>
    </submittedName>
</protein>
<sequence>MFSTIHNSPTVLKHLPTAGLPAFMAAFAIAMVAGSASAYAHCERHVYNNSQYVWRMQIQNQPSNNLVDYTLQPGESKGYWIITDGTSRVVKLTSRQGGDYERSWVASSGGHRCYFNHDMTEFNAEGRGLHKPQASENNLNPLSWNEPADGDVTICAYGLC</sequence>
<gene>
    <name evidence="2" type="ORF">OEG84_00360</name>
</gene>